<dbReference type="PANTHER" id="PTHR30175">
    <property type="entry name" value="PHOSPHOTRANSFERASE SYSTEM TRANSPORT PROTEIN"/>
    <property type="match status" value="1"/>
</dbReference>
<evidence type="ECO:0000313" key="17">
    <source>
        <dbReference type="EMBL" id="AAT75669.1"/>
    </source>
</evidence>
<keyword evidence="18" id="KW-1185">Reference proteome</keyword>
<dbReference type="SUPFAM" id="SSF55604">
    <property type="entry name" value="Glucose permease domain IIB"/>
    <property type="match status" value="1"/>
</dbReference>
<dbReference type="InterPro" id="IPR018113">
    <property type="entry name" value="PTrfase_EIIB_Cys"/>
</dbReference>
<dbReference type="InterPro" id="IPR003352">
    <property type="entry name" value="PTS_EIIC"/>
</dbReference>
<evidence type="ECO:0000256" key="2">
    <source>
        <dbReference type="ARBA" id="ARBA00022448"/>
    </source>
</evidence>
<feature type="domain" description="PTS EIIC type-1" evidence="16">
    <location>
        <begin position="287"/>
        <end position="656"/>
    </location>
</feature>
<keyword evidence="3" id="KW-1003">Cell membrane</keyword>
<evidence type="ECO:0000256" key="10">
    <source>
        <dbReference type="ARBA" id="ARBA00023136"/>
    </source>
</evidence>
<keyword evidence="9 13" id="KW-1133">Transmembrane helix</keyword>
<evidence type="ECO:0000256" key="9">
    <source>
        <dbReference type="ARBA" id="ARBA00022989"/>
    </source>
</evidence>
<dbReference type="eggNOG" id="COG1264">
    <property type="taxonomic scope" value="Bacteria"/>
</dbReference>
<dbReference type="InterPro" id="IPR001127">
    <property type="entry name" value="PTS_EIIA_1_perm"/>
</dbReference>
<dbReference type="AlphaFoldDB" id="Q6F1F4"/>
<dbReference type="PROSITE" id="PS01035">
    <property type="entry name" value="PTS_EIIB_TYPE_1_CYS"/>
    <property type="match status" value="1"/>
</dbReference>
<feature type="transmembrane region" description="Helical" evidence="13">
    <location>
        <begin position="444"/>
        <end position="462"/>
    </location>
</feature>
<dbReference type="PROSITE" id="PS51103">
    <property type="entry name" value="PTS_EIIC_TYPE_1"/>
    <property type="match status" value="1"/>
</dbReference>
<dbReference type="PATRIC" id="fig|265311.5.peg.312"/>
<dbReference type="PANTHER" id="PTHR30175:SF1">
    <property type="entry name" value="PTS SYSTEM ARBUTIN-, CELLOBIOSE-, AND SALICIN-SPECIFIC EIIBC COMPONENT-RELATED"/>
    <property type="match status" value="1"/>
</dbReference>
<dbReference type="GO" id="GO:0005886">
    <property type="term" value="C:plasma membrane"/>
    <property type="evidence" value="ECO:0007669"/>
    <property type="project" value="UniProtKB-SubCell"/>
</dbReference>
<feature type="active site" description="Phosphocysteine intermediate; for EIIB activity" evidence="11">
    <location>
        <position position="202"/>
    </location>
</feature>
<proteinExistence type="predicted"/>
<dbReference type="Pfam" id="PF02378">
    <property type="entry name" value="PTS_EIIC"/>
    <property type="match status" value="1"/>
</dbReference>
<dbReference type="Pfam" id="PF00367">
    <property type="entry name" value="PTS_EIIB"/>
    <property type="match status" value="1"/>
</dbReference>
<gene>
    <name evidence="17" type="ordered locus">Mfl312</name>
</gene>
<dbReference type="eggNOG" id="COG1263">
    <property type="taxonomic scope" value="Bacteria"/>
</dbReference>
<evidence type="ECO:0000256" key="4">
    <source>
        <dbReference type="ARBA" id="ARBA00022597"/>
    </source>
</evidence>
<keyword evidence="6" id="KW-0598">Phosphotransferase system</keyword>
<dbReference type="Pfam" id="PF00358">
    <property type="entry name" value="PTS_EIIA_1"/>
    <property type="match status" value="1"/>
</dbReference>
<feature type="domain" description="PTS EIIA type-1" evidence="14">
    <location>
        <begin position="24"/>
        <end position="129"/>
    </location>
</feature>
<keyword evidence="10 13" id="KW-0472">Membrane</keyword>
<dbReference type="PROSITE" id="PS51098">
    <property type="entry name" value="PTS_EIIB_TYPE_1"/>
    <property type="match status" value="1"/>
</dbReference>
<dbReference type="EnsemblBacteria" id="AAT75669">
    <property type="protein sequence ID" value="AAT75669"/>
    <property type="gene ID" value="Mfl312"/>
</dbReference>
<dbReference type="GO" id="GO:0090563">
    <property type="term" value="F:protein-phosphocysteine-sugar phosphotransferase activity"/>
    <property type="evidence" value="ECO:0007669"/>
    <property type="project" value="TreeGrafter"/>
</dbReference>
<evidence type="ECO:0000313" key="18">
    <source>
        <dbReference type="Proteomes" id="UP000006647"/>
    </source>
</evidence>
<feature type="domain" description="PTS EIIB type-1" evidence="15">
    <location>
        <begin position="180"/>
        <end position="262"/>
    </location>
</feature>
<dbReference type="RefSeq" id="WP_011183209.1">
    <property type="nucleotide sequence ID" value="NC_006055.1"/>
</dbReference>
<feature type="transmembrane region" description="Helical" evidence="13">
    <location>
        <begin position="577"/>
        <end position="599"/>
    </location>
</feature>
<evidence type="ECO:0000256" key="13">
    <source>
        <dbReference type="SAM" id="Phobius"/>
    </source>
</evidence>
<dbReference type="InterPro" id="IPR013013">
    <property type="entry name" value="PTS_EIIC_1"/>
</dbReference>
<evidence type="ECO:0000259" key="14">
    <source>
        <dbReference type="PROSITE" id="PS51093"/>
    </source>
</evidence>
<evidence type="ECO:0000259" key="16">
    <source>
        <dbReference type="PROSITE" id="PS51103"/>
    </source>
</evidence>
<keyword evidence="7 13" id="KW-0812">Transmembrane</keyword>
<keyword evidence="4" id="KW-0762">Sugar transport</keyword>
<protein>
    <submittedName>
        <fullName evidence="17">Beta-glucoside PTS system IIABC component</fullName>
    </submittedName>
</protein>
<dbReference type="Proteomes" id="UP000006647">
    <property type="component" value="Chromosome"/>
</dbReference>
<dbReference type="InterPro" id="IPR050558">
    <property type="entry name" value="PTS_Sugar-Specific_Components"/>
</dbReference>
<dbReference type="SUPFAM" id="SSF51261">
    <property type="entry name" value="Duplicated hybrid motif"/>
    <property type="match status" value="1"/>
</dbReference>
<dbReference type="EMBL" id="AE017263">
    <property type="protein sequence ID" value="AAT75669.1"/>
    <property type="molecule type" value="Genomic_DNA"/>
</dbReference>
<evidence type="ECO:0000256" key="3">
    <source>
        <dbReference type="ARBA" id="ARBA00022475"/>
    </source>
</evidence>
<keyword evidence="2" id="KW-0813">Transport</keyword>
<dbReference type="STRING" id="265311.Mfl312"/>
<evidence type="ECO:0000256" key="1">
    <source>
        <dbReference type="ARBA" id="ARBA00004651"/>
    </source>
</evidence>
<evidence type="ECO:0000256" key="7">
    <source>
        <dbReference type="ARBA" id="ARBA00022692"/>
    </source>
</evidence>
<evidence type="ECO:0000256" key="8">
    <source>
        <dbReference type="ARBA" id="ARBA00022777"/>
    </source>
</evidence>
<feature type="transmembrane region" description="Helical" evidence="13">
    <location>
        <begin position="494"/>
        <end position="512"/>
    </location>
</feature>
<dbReference type="InterPro" id="IPR001996">
    <property type="entry name" value="PTS_IIB_1"/>
</dbReference>
<keyword evidence="8" id="KW-0418">Kinase</keyword>
<comment type="subcellular location">
    <subcellularLocation>
        <location evidence="1">Cell membrane</location>
        <topology evidence="1">Multi-pass membrane protein</topology>
    </subcellularLocation>
</comment>
<dbReference type="Gene3D" id="3.30.1360.60">
    <property type="entry name" value="Glucose permease domain IIB"/>
    <property type="match status" value="1"/>
</dbReference>
<feature type="transmembrane region" description="Helical" evidence="13">
    <location>
        <begin position="339"/>
        <end position="359"/>
    </location>
</feature>
<dbReference type="CDD" id="cd00212">
    <property type="entry name" value="PTS_IIB_glc"/>
    <property type="match status" value="1"/>
</dbReference>
<feature type="transmembrane region" description="Helical" evidence="13">
    <location>
        <begin position="551"/>
        <end position="571"/>
    </location>
</feature>
<organism evidence="17 18">
    <name type="scientific">Mesoplasma florum (strain ATCC 33453 / NBRC 100688 / NCTC 11704 / L1)</name>
    <name type="common">Acholeplasma florum</name>
    <dbReference type="NCBI Taxonomy" id="265311"/>
    <lineage>
        <taxon>Bacteria</taxon>
        <taxon>Bacillati</taxon>
        <taxon>Mycoplasmatota</taxon>
        <taxon>Mollicutes</taxon>
        <taxon>Entomoplasmatales</taxon>
        <taxon>Entomoplasmataceae</taxon>
        <taxon>Mesoplasma</taxon>
    </lineage>
</organism>
<feature type="transmembrane region" description="Helical" evidence="13">
    <location>
        <begin position="366"/>
        <end position="386"/>
    </location>
</feature>
<dbReference type="PaxDb" id="265311-Mfl312"/>
<sequence length="849" mass="94930">MKNKKIIIYAPVNGVIGKIKDLKDGVFSEGMLGEGVYIIPESKEFYSPIDKGELKLVTATKHAYYFEHENGPNILMHISLDTEKHQGKPFKTLSNVGDKLTLATKIVSVDLQMCKKQDVNVATPILIDTKEFSEWKFKPLDLKGKVKRGQPIGEFVKVEEKKINEESNDLTTFEFKNKYEKSAESIYEYIGTESNYSKVYNCMTRLRFYVKDKQIVNTEAIKKMPIVKGVNWNGEEIQIIIGGEVQKVKDAFENYVSNKNISKTSKKQEGFEQKIKPKKPMKEAILGAISGIMVPTLPVFITVGMLMGLKAILVQAGAMPEIVTGIAKEGQVSLTDADVFSAIFFIITEIAFKFLGIFIGYNTMKYLGGNTIMSILIGLALANPYIWQGTSWPLFTIGSTTIKVQAFTSSIMPHIAANIIFFYLDKWIKTWMPSVVDIIFRPMIAFLTTMLLAFFIVGPSLFLVEQGLAVIVGWLGSIPFGIGVAIYAILWQPFVISGMHIAIAMPLSIGLMQGTPQVISPAIMYGCYGQLGAMIGVMIMTKNSQLKATCIANLTPGVIAITEPIIYGITLPKGRPFIAGCLGAGLAGLFSGILNVRLMHSGGYGIFSIVGYIAGGPMNVAMFVVSLLIAASSAAIICLFIYQERPSELKSIKKISRVIIKNYALKTGLKNNEVEKLLDEKLSLIQNFVKKDDIEKIKKVEDSYIKISKLEATIDLLNSKDEKAQQKLNEKMIRANEKNNLLNAKKIYDELVNFKQNSKIEKLINELNEVKKANVNLENWLKDHQDKFMELTNEILLKISKEIELNDINDLNSNYFNAIHSIDINYLITEKQETFFNQKNVKKNLLNNR</sequence>
<feature type="transmembrane region" description="Helical" evidence="13">
    <location>
        <begin position="620"/>
        <end position="642"/>
    </location>
</feature>
<feature type="transmembrane region" description="Helical" evidence="13">
    <location>
        <begin position="284"/>
        <end position="309"/>
    </location>
</feature>
<name>Q6F1F4_MESFL</name>
<dbReference type="eggNOG" id="COG2190">
    <property type="taxonomic scope" value="Bacteria"/>
</dbReference>
<dbReference type="KEGG" id="mfl:Mfl312"/>
<dbReference type="GeneID" id="2898015"/>
<dbReference type="InterPro" id="IPR036878">
    <property type="entry name" value="Glu_permease_IIB"/>
</dbReference>
<dbReference type="HOGENOM" id="CLU_012312_10_0_14"/>
<dbReference type="PROSITE" id="PS51093">
    <property type="entry name" value="PTS_EIIA_TYPE_1"/>
    <property type="match status" value="1"/>
</dbReference>
<accession>Q6F1F4</accession>
<feature type="coiled-coil region" evidence="12">
    <location>
        <begin position="707"/>
        <end position="780"/>
    </location>
</feature>
<dbReference type="OrthoDB" id="400707at2"/>
<feature type="transmembrane region" description="Helical" evidence="13">
    <location>
        <begin position="518"/>
        <end position="539"/>
    </location>
</feature>
<evidence type="ECO:0000256" key="5">
    <source>
        <dbReference type="ARBA" id="ARBA00022679"/>
    </source>
</evidence>
<dbReference type="GO" id="GO:0009401">
    <property type="term" value="P:phosphoenolpyruvate-dependent sugar phosphotransferase system"/>
    <property type="evidence" value="ECO:0007669"/>
    <property type="project" value="UniProtKB-KW"/>
</dbReference>
<keyword evidence="12" id="KW-0175">Coiled coil</keyword>
<keyword evidence="5" id="KW-0808">Transferase</keyword>
<evidence type="ECO:0000256" key="12">
    <source>
        <dbReference type="SAM" id="Coils"/>
    </source>
</evidence>
<dbReference type="InterPro" id="IPR011055">
    <property type="entry name" value="Dup_hybrid_motif"/>
</dbReference>
<evidence type="ECO:0000256" key="11">
    <source>
        <dbReference type="PROSITE-ProRule" id="PRU00421"/>
    </source>
</evidence>
<dbReference type="GO" id="GO:0016301">
    <property type="term" value="F:kinase activity"/>
    <property type="evidence" value="ECO:0007669"/>
    <property type="project" value="UniProtKB-KW"/>
</dbReference>
<feature type="transmembrane region" description="Helical" evidence="13">
    <location>
        <begin position="468"/>
        <end position="487"/>
    </location>
</feature>
<evidence type="ECO:0000256" key="6">
    <source>
        <dbReference type="ARBA" id="ARBA00022683"/>
    </source>
</evidence>
<evidence type="ECO:0000259" key="15">
    <source>
        <dbReference type="PROSITE" id="PS51098"/>
    </source>
</evidence>
<dbReference type="Gene3D" id="2.70.70.10">
    <property type="entry name" value="Glucose Permease (Domain IIA)"/>
    <property type="match status" value="1"/>
</dbReference>
<reference evidence="17 18" key="1">
    <citation type="submission" date="2004-06" db="EMBL/GenBank/DDBJ databases">
        <authorList>
            <person name="Birren B.W."/>
            <person name="Stange-Thomann N."/>
            <person name="Hafez N."/>
            <person name="DeCaprio D."/>
            <person name="Fisher S."/>
            <person name="Butler J."/>
            <person name="Elkins T."/>
            <person name="Kodira C.D."/>
            <person name="Major J."/>
            <person name="Wang S."/>
            <person name="Nicol R."/>
            <person name="Nusbaum C."/>
        </authorList>
    </citation>
    <scope>NUCLEOTIDE SEQUENCE [LARGE SCALE GENOMIC DNA]</scope>
    <source>
        <strain evidence="18">ATCC 33453 / NBRC 100688 / NCTC 11704 / L1</strain>
    </source>
</reference>
<dbReference type="GO" id="GO:0008982">
    <property type="term" value="F:protein-N(PI)-phosphohistidine-sugar phosphotransferase activity"/>
    <property type="evidence" value="ECO:0007669"/>
    <property type="project" value="InterPro"/>
</dbReference>